<dbReference type="GO" id="GO:0046872">
    <property type="term" value="F:metal ion binding"/>
    <property type="evidence" value="ECO:0007669"/>
    <property type="project" value="UniProtKB-KW"/>
</dbReference>
<evidence type="ECO:0000256" key="2">
    <source>
        <dbReference type="ARBA" id="ARBA00001947"/>
    </source>
</evidence>
<dbReference type="GO" id="GO:0043590">
    <property type="term" value="C:bacterial nucleoid"/>
    <property type="evidence" value="ECO:0007669"/>
    <property type="project" value="TreeGrafter"/>
</dbReference>
<accession>B0SYG3</accession>
<evidence type="ECO:0000259" key="18">
    <source>
        <dbReference type="PROSITE" id="PS50967"/>
    </source>
</evidence>
<dbReference type="KEGG" id="cak:Caul_4206"/>
<dbReference type="Pfam" id="PF09382">
    <property type="entry name" value="RQC"/>
    <property type="match status" value="1"/>
</dbReference>
<feature type="region of interest" description="Disordered" evidence="17">
    <location>
        <begin position="521"/>
        <end position="550"/>
    </location>
</feature>
<evidence type="ECO:0000256" key="10">
    <source>
        <dbReference type="ARBA" id="ARBA00022840"/>
    </source>
</evidence>
<dbReference type="Pfam" id="PF00270">
    <property type="entry name" value="DEAD"/>
    <property type="match status" value="1"/>
</dbReference>
<keyword evidence="10" id="KW-0067">ATP-binding</keyword>
<keyword evidence="7" id="KW-0378">Hydrolase</keyword>
<sequence>MYDQLDSTFDRTNPASGASLEAAREVLRRTFGHSDFRGLQAGVIGELLAGRSALAVLPTGGGKSLCYQIPALVRPGLGLVVSPLIALMADQVAGLQQAGVAAERLDSNTLPGERTEIWRRIDAGTLDLLYLSPEGLMQPSMLERLSRLPLSLVAVDEAHCVSQWGHDFRPEYRMLGRLAEVFPNAPRLAVTATADARTRDDIRAELRLQGAAEFVDSFARHELALNAERKKGKGHDRVIELVTERPNRAGVVYAGSRDSTEKLAEKLIAEGIPALAYHAGLDKGVRARRLEEFLEADEAVMVATIAFGMGVDKPDVRFVIHADPPAAIEAYWQEIGRAGRDRQPAEGITLYSSADLAWAVRRIEAQSAPDEVKTVQLRKLRQFYAMLEGVTCRAAAVRRYFGEEGVERCGVCDICVSPPNGIDASQAAQKALSAAHRLGGRFGRGRLVDHLLGKTKDVTPAEAQMSTFGIGKEFSPQGWRDLLDTLVFEGLLREDPNDGRPLIGLGDGEGVRQVYRGERLVSLRQQPTPADSPGRSSGGGGAGKTARKRQALTVPLEDQALFEALRSWRREEAALQHVPPYVIFHDATLAEIAAARPATAGALAKAGGVGQGKLDRYGEAVLKVVRDN</sequence>
<dbReference type="GO" id="GO:0006260">
    <property type="term" value="P:DNA replication"/>
    <property type="evidence" value="ECO:0007669"/>
    <property type="project" value="InterPro"/>
</dbReference>
<dbReference type="GO" id="GO:0043138">
    <property type="term" value="F:3'-5' DNA helicase activity"/>
    <property type="evidence" value="ECO:0007669"/>
    <property type="project" value="UniProtKB-EC"/>
</dbReference>
<reference evidence="21" key="1">
    <citation type="submission" date="2008-01" db="EMBL/GenBank/DDBJ databases">
        <title>Complete sequence of chromosome of Caulobacter sp. K31.</title>
        <authorList>
            <consortium name="US DOE Joint Genome Institute"/>
            <person name="Copeland A."/>
            <person name="Lucas S."/>
            <person name="Lapidus A."/>
            <person name="Barry K."/>
            <person name="Glavina del Rio T."/>
            <person name="Dalin E."/>
            <person name="Tice H."/>
            <person name="Pitluck S."/>
            <person name="Bruce D."/>
            <person name="Goodwin L."/>
            <person name="Thompson L.S."/>
            <person name="Brettin T."/>
            <person name="Detter J.C."/>
            <person name="Han C."/>
            <person name="Schmutz J."/>
            <person name="Larimer F."/>
            <person name="Land M."/>
            <person name="Hauser L."/>
            <person name="Kyrpides N."/>
            <person name="Kim E."/>
            <person name="Stephens C."/>
            <person name="Richardson P."/>
        </authorList>
    </citation>
    <scope>NUCLEOTIDE SEQUENCE [LARGE SCALE GENOMIC DNA]</scope>
    <source>
        <strain evidence="21">K31</strain>
    </source>
</reference>
<evidence type="ECO:0000256" key="14">
    <source>
        <dbReference type="ARBA" id="ARBA00023235"/>
    </source>
</evidence>
<dbReference type="SMART" id="SM00956">
    <property type="entry name" value="RQC"/>
    <property type="match status" value="1"/>
</dbReference>
<dbReference type="eggNOG" id="COG0514">
    <property type="taxonomic scope" value="Bacteria"/>
</dbReference>
<dbReference type="InterPro" id="IPR010997">
    <property type="entry name" value="HRDC-like_sf"/>
</dbReference>
<dbReference type="InterPro" id="IPR044876">
    <property type="entry name" value="HRDC_dom_sf"/>
</dbReference>
<dbReference type="GO" id="GO:0005737">
    <property type="term" value="C:cytoplasm"/>
    <property type="evidence" value="ECO:0007669"/>
    <property type="project" value="TreeGrafter"/>
</dbReference>
<dbReference type="Pfam" id="PF00570">
    <property type="entry name" value="HRDC"/>
    <property type="match status" value="1"/>
</dbReference>
<dbReference type="CDD" id="cd17920">
    <property type="entry name" value="DEXHc_RecQ"/>
    <property type="match status" value="1"/>
</dbReference>
<comment type="cofactor">
    <cofactor evidence="2">
        <name>Zn(2+)</name>
        <dbReference type="ChEBI" id="CHEBI:29105"/>
    </cofactor>
</comment>
<keyword evidence="13" id="KW-0234">DNA repair</keyword>
<dbReference type="PROSITE" id="PS51194">
    <property type="entry name" value="HELICASE_CTER"/>
    <property type="match status" value="1"/>
</dbReference>
<dbReference type="InterPro" id="IPR011545">
    <property type="entry name" value="DEAD/DEAH_box_helicase_dom"/>
</dbReference>
<evidence type="ECO:0000256" key="11">
    <source>
        <dbReference type="ARBA" id="ARBA00023125"/>
    </source>
</evidence>
<evidence type="ECO:0000256" key="15">
    <source>
        <dbReference type="ARBA" id="ARBA00034617"/>
    </source>
</evidence>
<proteinExistence type="inferred from homology"/>
<dbReference type="SMART" id="SM00487">
    <property type="entry name" value="DEXDc"/>
    <property type="match status" value="1"/>
</dbReference>
<dbReference type="AlphaFoldDB" id="B0SYG3"/>
<evidence type="ECO:0000256" key="5">
    <source>
        <dbReference type="ARBA" id="ARBA00022741"/>
    </source>
</evidence>
<dbReference type="InterPro" id="IPR027417">
    <property type="entry name" value="P-loop_NTPase"/>
</dbReference>
<keyword evidence="4" id="KW-0479">Metal-binding</keyword>
<dbReference type="GO" id="GO:0006281">
    <property type="term" value="P:DNA repair"/>
    <property type="evidence" value="ECO:0007669"/>
    <property type="project" value="UniProtKB-KW"/>
</dbReference>
<keyword evidence="9" id="KW-0862">Zinc</keyword>
<feature type="domain" description="HRDC" evidence="18">
    <location>
        <begin position="555"/>
        <end position="628"/>
    </location>
</feature>
<dbReference type="SMART" id="SM00341">
    <property type="entry name" value="HRDC"/>
    <property type="match status" value="1"/>
</dbReference>
<keyword evidence="11" id="KW-0238">DNA-binding</keyword>
<keyword evidence="12" id="KW-0233">DNA recombination</keyword>
<dbReference type="InterPro" id="IPR018982">
    <property type="entry name" value="RQC_domain"/>
</dbReference>
<dbReference type="SUPFAM" id="SSF46785">
    <property type="entry name" value="Winged helix' DNA-binding domain"/>
    <property type="match status" value="1"/>
</dbReference>
<dbReference type="HOGENOM" id="CLU_001103_14_3_5"/>
<name>B0SYG3_CAUSK</name>
<feature type="domain" description="Helicase ATP-binding" evidence="19">
    <location>
        <begin position="44"/>
        <end position="212"/>
    </location>
</feature>
<dbReference type="SUPFAM" id="SSF47819">
    <property type="entry name" value="HRDC-like"/>
    <property type="match status" value="1"/>
</dbReference>
<dbReference type="EMBL" id="CP000927">
    <property type="protein sequence ID" value="ABZ73330.1"/>
    <property type="molecule type" value="Genomic_DNA"/>
</dbReference>
<dbReference type="GO" id="GO:0005524">
    <property type="term" value="F:ATP binding"/>
    <property type="evidence" value="ECO:0007669"/>
    <property type="project" value="UniProtKB-KW"/>
</dbReference>
<dbReference type="PANTHER" id="PTHR13710:SF105">
    <property type="entry name" value="ATP-DEPENDENT DNA HELICASE Q1"/>
    <property type="match status" value="1"/>
</dbReference>
<keyword evidence="8 21" id="KW-0347">Helicase</keyword>
<dbReference type="SMART" id="SM00490">
    <property type="entry name" value="HELICc"/>
    <property type="match status" value="1"/>
</dbReference>
<protein>
    <recommendedName>
        <fullName evidence="16">DNA helicase RecQ</fullName>
        <ecNumber evidence="16">5.6.2.4</ecNumber>
    </recommendedName>
</protein>
<dbReference type="InterPro" id="IPR036390">
    <property type="entry name" value="WH_DNA-bd_sf"/>
</dbReference>
<evidence type="ECO:0000256" key="17">
    <source>
        <dbReference type="SAM" id="MobiDB-lite"/>
    </source>
</evidence>
<dbReference type="PANTHER" id="PTHR13710">
    <property type="entry name" value="DNA HELICASE RECQ FAMILY MEMBER"/>
    <property type="match status" value="1"/>
</dbReference>
<dbReference type="Gene3D" id="1.10.150.80">
    <property type="entry name" value="HRDC domain"/>
    <property type="match status" value="1"/>
</dbReference>
<feature type="domain" description="Helicase C-terminal" evidence="20">
    <location>
        <begin position="234"/>
        <end position="381"/>
    </location>
</feature>
<dbReference type="GO" id="GO:0009432">
    <property type="term" value="P:SOS response"/>
    <property type="evidence" value="ECO:0007669"/>
    <property type="project" value="UniProtKB-UniRule"/>
</dbReference>
<comment type="catalytic activity">
    <reaction evidence="15">
        <text>Couples ATP hydrolysis with the unwinding of duplex DNA by translocating in the 3'-5' direction.</text>
        <dbReference type="EC" id="5.6.2.4"/>
    </reaction>
</comment>
<keyword evidence="14" id="KW-0413">Isomerase</keyword>
<evidence type="ECO:0000256" key="7">
    <source>
        <dbReference type="ARBA" id="ARBA00022801"/>
    </source>
</evidence>
<dbReference type="PROSITE" id="PS51192">
    <property type="entry name" value="HELICASE_ATP_BIND_1"/>
    <property type="match status" value="1"/>
</dbReference>
<dbReference type="InterPro" id="IPR004589">
    <property type="entry name" value="DNA_helicase_ATP-dep_RecQ"/>
</dbReference>
<evidence type="ECO:0000256" key="9">
    <source>
        <dbReference type="ARBA" id="ARBA00022833"/>
    </source>
</evidence>
<evidence type="ECO:0000313" key="21">
    <source>
        <dbReference type="EMBL" id="ABZ73330.1"/>
    </source>
</evidence>
<dbReference type="SUPFAM" id="SSF52540">
    <property type="entry name" value="P-loop containing nucleoside triphosphate hydrolases"/>
    <property type="match status" value="1"/>
</dbReference>
<dbReference type="Gene3D" id="3.40.50.300">
    <property type="entry name" value="P-loop containing nucleotide triphosphate hydrolases"/>
    <property type="match status" value="2"/>
</dbReference>
<dbReference type="FunFam" id="3.40.50.300:FF:001389">
    <property type="entry name" value="ATP-dependent DNA helicase RecQ"/>
    <property type="match status" value="1"/>
</dbReference>
<dbReference type="GO" id="GO:0030894">
    <property type="term" value="C:replisome"/>
    <property type="evidence" value="ECO:0007669"/>
    <property type="project" value="TreeGrafter"/>
</dbReference>
<dbReference type="InterPro" id="IPR036388">
    <property type="entry name" value="WH-like_DNA-bd_sf"/>
</dbReference>
<evidence type="ECO:0000256" key="13">
    <source>
        <dbReference type="ARBA" id="ARBA00023204"/>
    </source>
</evidence>
<dbReference type="NCBIfam" id="TIGR00614">
    <property type="entry name" value="recQ_fam"/>
    <property type="match status" value="1"/>
</dbReference>
<comment type="similarity">
    <text evidence="3">Belongs to the helicase family. RecQ subfamily.</text>
</comment>
<evidence type="ECO:0000256" key="3">
    <source>
        <dbReference type="ARBA" id="ARBA00005446"/>
    </source>
</evidence>
<dbReference type="Gene3D" id="1.10.10.10">
    <property type="entry name" value="Winged helix-like DNA-binding domain superfamily/Winged helix DNA-binding domain"/>
    <property type="match status" value="1"/>
</dbReference>
<dbReference type="GO" id="GO:0003677">
    <property type="term" value="F:DNA binding"/>
    <property type="evidence" value="ECO:0007669"/>
    <property type="project" value="UniProtKB-KW"/>
</dbReference>
<evidence type="ECO:0000256" key="16">
    <source>
        <dbReference type="NCBIfam" id="TIGR01389"/>
    </source>
</evidence>
<dbReference type="InterPro" id="IPR001650">
    <property type="entry name" value="Helicase_C-like"/>
</dbReference>
<organism evidence="21">
    <name type="scientific">Caulobacter sp. (strain K31)</name>
    <dbReference type="NCBI Taxonomy" id="366602"/>
    <lineage>
        <taxon>Bacteria</taxon>
        <taxon>Pseudomonadati</taxon>
        <taxon>Pseudomonadota</taxon>
        <taxon>Alphaproteobacteria</taxon>
        <taxon>Caulobacterales</taxon>
        <taxon>Caulobacteraceae</taxon>
        <taxon>Caulobacter</taxon>
    </lineage>
</organism>
<dbReference type="InterPro" id="IPR032284">
    <property type="entry name" value="RecQ_Zn-bd"/>
</dbReference>
<evidence type="ECO:0000256" key="6">
    <source>
        <dbReference type="ARBA" id="ARBA00022763"/>
    </source>
</evidence>
<dbReference type="InterPro" id="IPR014001">
    <property type="entry name" value="Helicase_ATP-bd"/>
</dbReference>
<evidence type="ECO:0000259" key="19">
    <source>
        <dbReference type="PROSITE" id="PS51192"/>
    </source>
</evidence>
<dbReference type="NCBIfam" id="TIGR01389">
    <property type="entry name" value="recQ"/>
    <property type="match status" value="1"/>
</dbReference>
<evidence type="ECO:0000256" key="4">
    <source>
        <dbReference type="ARBA" id="ARBA00022723"/>
    </source>
</evidence>
<dbReference type="EC" id="5.6.2.4" evidence="16"/>
<dbReference type="PROSITE" id="PS50967">
    <property type="entry name" value="HRDC"/>
    <property type="match status" value="1"/>
</dbReference>
<comment type="cofactor">
    <cofactor evidence="1">
        <name>Mg(2+)</name>
        <dbReference type="ChEBI" id="CHEBI:18420"/>
    </cofactor>
</comment>
<keyword evidence="6" id="KW-0227">DNA damage</keyword>
<dbReference type="GO" id="GO:0016787">
    <property type="term" value="F:hydrolase activity"/>
    <property type="evidence" value="ECO:0007669"/>
    <property type="project" value="UniProtKB-KW"/>
</dbReference>
<dbReference type="Pfam" id="PF00271">
    <property type="entry name" value="Helicase_C"/>
    <property type="match status" value="1"/>
</dbReference>
<dbReference type="InterPro" id="IPR006293">
    <property type="entry name" value="DNA_helicase_ATP-dep_RecQ_bac"/>
</dbReference>
<dbReference type="STRING" id="366602.Caul_4206"/>
<dbReference type="GO" id="GO:0006310">
    <property type="term" value="P:DNA recombination"/>
    <property type="evidence" value="ECO:0007669"/>
    <property type="project" value="UniProtKB-UniRule"/>
</dbReference>
<dbReference type="Pfam" id="PF16124">
    <property type="entry name" value="RecQ_Zn_bind"/>
    <property type="match status" value="1"/>
</dbReference>
<evidence type="ECO:0000256" key="12">
    <source>
        <dbReference type="ARBA" id="ARBA00023172"/>
    </source>
</evidence>
<keyword evidence="5" id="KW-0547">Nucleotide-binding</keyword>
<gene>
    <name evidence="21" type="ordered locus">Caul_4206</name>
</gene>
<evidence type="ECO:0000259" key="20">
    <source>
        <dbReference type="PROSITE" id="PS51194"/>
    </source>
</evidence>
<dbReference type="InterPro" id="IPR002121">
    <property type="entry name" value="HRDC_dom"/>
</dbReference>
<dbReference type="GO" id="GO:0009378">
    <property type="term" value="F:four-way junction helicase activity"/>
    <property type="evidence" value="ECO:0007669"/>
    <property type="project" value="TreeGrafter"/>
</dbReference>
<evidence type="ECO:0000256" key="1">
    <source>
        <dbReference type="ARBA" id="ARBA00001946"/>
    </source>
</evidence>
<evidence type="ECO:0000256" key="8">
    <source>
        <dbReference type="ARBA" id="ARBA00022806"/>
    </source>
</evidence>